<dbReference type="Gene3D" id="2.160.20.10">
    <property type="entry name" value="Single-stranded right-handed beta-helix, Pectin lyase-like"/>
    <property type="match status" value="1"/>
</dbReference>
<evidence type="ECO:0000313" key="3">
    <source>
        <dbReference type="Proteomes" id="UP000738349"/>
    </source>
</evidence>
<protein>
    <recommendedName>
        <fullName evidence="4">Parallel beta-helix repeat protein</fullName>
    </recommendedName>
</protein>
<evidence type="ECO:0000313" key="2">
    <source>
        <dbReference type="EMBL" id="KAH7169927.1"/>
    </source>
</evidence>
<name>A0A9P9FNK3_9HYPO</name>
<feature type="signal peptide" evidence="1">
    <location>
        <begin position="1"/>
        <end position="19"/>
    </location>
</feature>
<proteinExistence type="predicted"/>
<evidence type="ECO:0008006" key="4">
    <source>
        <dbReference type="Google" id="ProtNLM"/>
    </source>
</evidence>
<dbReference type="InterPro" id="IPR011050">
    <property type="entry name" value="Pectin_lyase_fold/virulence"/>
</dbReference>
<reference evidence="2" key="1">
    <citation type="journal article" date="2021" name="Nat. Commun.">
        <title>Genetic determinants of endophytism in the Arabidopsis root mycobiome.</title>
        <authorList>
            <person name="Mesny F."/>
            <person name="Miyauchi S."/>
            <person name="Thiergart T."/>
            <person name="Pickel B."/>
            <person name="Atanasova L."/>
            <person name="Karlsson M."/>
            <person name="Huettel B."/>
            <person name="Barry K.W."/>
            <person name="Haridas S."/>
            <person name="Chen C."/>
            <person name="Bauer D."/>
            <person name="Andreopoulos W."/>
            <person name="Pangilinan J."/>
            <person name="LaButti K."/>
            <person name="Riley R."/>
            <person name="Lipzen A."/>
            <person name="Clum A."/>
            <person name="Drula E."/>
            <person name="Henrissat B."/>
            <person name="Kohler A."/>
            <person name="Grigoriev I.V."/>
            <person name="Martin F.M."/>
            <person name="Hacquard S."/>
        </authorList>
    </citation>
    <scope>NUCLEOTIDE SEQUENCE</scope>
    <source>
        <strain evidence="2">MPI-CAGE-AT-0147</strain>
    </source>
</reference>
<sequence>MVGIFSLTTVLALVSLVQGQCGSGTPHAKVTGSGSSFTATRGSTSVYSGSDYRAAIQAALDSISSGQRVSVMASGSIGANTITITSGKIFEGCGTINTALRSGRGAIESTDTSNVQIPYLTMTGNPYFGLRFSGTSNLVLGAITMNLSGGLGIRFDRDRAANSNVKMGVITVTGAGSHAVETWNINGLTIDQVIARNVGESGLLLQNTNNARVGLVDGNNVGAGTGYGTLRFANQNGILNGGYATNVYIDKVVSRGGGRGVFCVSESGGAEIKTVDLASNGNNAVLIENCYNVKILGGTVNGGGEVRLAARTEFANNRDISITLKVDNTSVRESPCGENITWKITGNASQNIC</sequence>
<gene>
    <name evidence="2" type="ORF">EDB81DRAFT_637002</name>
</gene>
<keyword evidence="3" id="KW-1185">Reference proteome</keyword>
<evidence type="ECO:0000256" key="1">
    <source>
        <dbReference type="SAM" id="SignalP"/>
    </source>
</evidence>
<dbReference type="EMBL" id="JAGMUV010000002">
    <property type="protein sequence ID" value="KAH7169927.1"/>
    <property type="molecule type" value="Genomic_DNA"/>
</dbReference>
<dbReference type="Proteomes" id="UP000738349">
    <property type="component" value="Unassembled WGS sequence"/>
</dbReference>
<dbReference type="OrthoDB" id="5576103at2759"/>
<dbReference type="SUPFAM" id="SSF51126">
    <property type="entry name" value="Pectin lyase-like"/>
    <property type="match status" value="1"/>
</dbReference>
<comment type="caution">
    <text evidence="2">The sequence shown here is derived from an EMBL/GenBank/DDBJ whole genome shotgun (WGS) entry which is preliminary data.</text>
</comment>
<feature type="chain" id="PRO_5040339479" description="Parallel beta-helix repeat protein" evidence="1">
    <location>
        <begin position="20"/>
        <end position="353"/>
    </location>
</feature>
<dbReference type="AlphaFoldDB" id="A0A9P9FNK3"/>
<accession>A0A9P9FNK3</accession>
<dbReference type="InterPro" id="IPR012334">
    <property type="entry name" value="Pectin_lyas_fold"/>
</dbReference>
<keyword evidence="1" id="KW-0732">Signal</keyword>
<organism evidence="2 3">
    <name type="scientific">Dactylonectria macrodidyma</name>
    <dbReference type="NCBI Taxonomy" id="307937"/>
    <lineage>
        <taxon>Eukaryota</taxon>
        <taxon>Fungi</taxon>
        <taxon>Dikarya</taxon>
        <taxon>Ascomycota</taxon>
        <taxon>Pezizomycotina</taxon>
        <taxon>Sordariomycetes</taxon>
        <taxon>Hypocreomycetidae</taxon>
        <taxon>Hypocreales</taxon>
        <taxon>Nectriaceae</taxon>
        <taxon>Dactylonectria</taxon>
    </lineage>
</organism>